<dbReference type="KEGG" id="saqi:AXG55_12445"/>
<accession>A0A1L4D387</accession>
<evidence type="ECO:0000313" key="1">
    <source>
        <dbReference type="EMBL" id="APJ04668.1"/>
    </source>
</evidence>
<dbReference type="Proteomes" id="UP000184731">
    <property type="component" value="Chromosome"/>
</dbReference>
<dbReference type="EMBL" id="CP017834">
    <property type="protein sequence ID" value="APJ04668.1"/>
    <property type="molecule type" value="Genomic_DNA"/>
</dbReference>
<sequence>MNSSYEGFLKLSPNVQIDFFENEISITSPWVSLKLESTNENPDMPKEIMNLIKKNSWNSSIIQETLKLIKGESLSFSAPRKSLQIEYEMDIKIPSNPLDMIKFCCDIDDISYFEKILPEKFSWNEKIIKDEAKISSNCYDPITILELVRTFQLDHQCNSIANENFINKLKLLQGEDENKLAICIFLTISQTLYVTRNCEKSLTPALIHKKIKNIVEDFISSERGHDALIQASITSLKKEFELPCPDNVIFPETKVAMELLKLSAMKSPLAFAIQVNSFEGLTKESSDIFIDIMKSSKRLEKSSSGIEKHELINKNEDHGNIGNIIASKICGINEQEMLLAIRLAELNSIIGMSVLERISNSV</sequence>
<keyword evidence="2" id="KW-1185">Reference proteome</keyword>
<name>A0A1L4D387_9BACT</name>
<gene>
    <name evidence="1" type="ORF">AXG55_12445</name>
</gene>
<organism evidence="1 2">
    <name type="scientific">Silvanigrella aquatica</name>
    <dbReference type="NCBI Taxonomy" id="1915309"/>
    <lineage>
        <taxon>Bacteria</taxon>
        <taxon>Pseudomonadati</taxon>
        <taxon>Bdellovibrionota</taxon>
        <taxon>Oligoflexia</taxon>
        <taxon>Silvanigrellales</taxon>
        <taxon>Silvanigrellaceae</taxon>
        <taxon>Silvanigrella</taxon>
    </lineage>
</organism>
<dbReference type="AlphaFoldDB" id="A0A1L4D387"/>
<dbReference type="RefSeq" id="WP_148698423.1">
    <property type="nucleotide sequence ID" value="NZ_CP017834.1"/>
</dbReference>
<evidence type="ECO:0000313" key="2">
    <source>
        <dbReference type="Proteomes" id="UP000184731"/>
    </source>
</evidence>
<dbReference type="STRING" id="1915309.AXG55_12445"/>
<protein>
    <submittedName>
        <fullName evidence="1">Uncharacterized protein</fullName>
    </submittedName>
</protein>
<proteinExistence type="predicted"/>
<reference evidence="1 2" key="1">
    <citation type="submission" date="2016-10" db="EMBL/GenBank/DDBJ databases">
        <title>Silvanigrella aquatica sp. nov., isolated from a freshwater lake located in the Black Forest, Germany, description of Silvanigrellaceae fam. nov., Silvanigrellales ord. nov., reclassification of the order Bdellovibrionales in the class Oligoflexia, reclassification of the families Bacteriovoracaceae and Halobacteriovoraceae in the new order Bacteriovoracales ord. nov., and reclassification of the family Pseudobacteriovoracaceae in the order Oligoflexiales.</title>
        <authorList>
            <person name="Hahn M.W."/>
            <person name="Schmidt J."/>
            <person name="Koll U."/>
            <person name="Rohde M."/>
            <person name="Verbag S."/>
            <person name="Pitt A."/>
            <person name="Nakai R."/>
            <person name="Naganuma T."/>
            <person name="Lang E."/>
        </authorList>
    </citation>
    <scope>NUCLEOTIDE SEQUENCE [LARGE SCALE GENOMIC DNA]</scope>
    <source>
        <strain evidence="1 2">MWH-Nonnen-W8red</strain>
    </source>
</reference>